<accession>A0A9Q9IMN4</accession>
<organism evidence="1 2">
    <name type="scientific">Dactylosporangium aurantiacum</name>
    <dbReference type="NCBI Taxonomy" id="35754"/>
    <lineage>
        <taxon>Bacteria</taxon>
        <taxon>Bacillati</taxon>
        <taxon>Actinomycetota</taxon>
        <taxon>Actinomycetes</taxon>
        <taxon>Micromonosporales</taxon>
        <taxon>Micromonosporaceae</taxon>
        <taxon>Dactylosporangium</taxon>
    </lineage>
</organism>
<keyword evidence="2" id="KW-1185">Reference proteome</keyword>
<dbReference type="Pfam" id="PF08798">
    <property type="entry name" value="CRISPR_assoc"/>
    <property type="match status" value="1"/>
</dbReference>
<evidence type="ECO:0000313" key="2">
    <source>
        <dbReference type="Proteomes" id="UP001058003"/>
    </source>
</evidence>
<dbReference type="RefSeq" id="WP_052386495.1">
    <property type="nucleotide sequence ID" value="NZ_CP073767.1"/>
</dbReference>
<dbReference type="Proteomes" id="UP001058003">
    <property type="component" value="Chromosome"/>
</dbReference>
<gene>
    <name evidence="1" type="ORF">Daura_06085</name>
</gene>
<dbReference type="KEGG" id="daur:Daura_06085"/>
<dbReference type="SUPFAM" id="SSF117987">
    <property type="entry name" value="CRISPR-associated protein"/>
    <property type="match status" value="2"/>
</dbReference>
<dbReference type="EMBL" id="CP073767">
    <property type="protein sequence ID" value="UWZ55770.1"/>
    <property type="molecule type" value="Genomic_DNA"/>
</dbReference>
<dbReference type="OrthoDB" id="9795689at2"/>
<dbReference type="AlphaFoldDB" id="A0A9Q9IMN4"/>
<name>A0A9Q9IMN4_9ACTN</name>
<dbReference type="Gene3D" id="3.30.70.1210">
    <property type="entry name" value="Crispr-associated protein, domain 2"/>
    <property type="match status" value="1"/>
</dbReference>
<evidence type="ECO:0000313" key="1">
    <source>
        <dbReference type="EMBL" id="UWZ55770.1"/>
    </source>
</evidence>
<proteinExistence type="predicted"/>
<reference evidence="1" key="1">
    <citation type="submission" date="2021-04" db="EMBL/GenBank/DDBJ databases">
        <title>Dactylosporangium aurantiacum NRRL B-8018 full assembly.</title>
        <authorList>
            <person name="Hartkoorn R.C."/>
            <person name="Beaudoing E."/>
            <person name="Hot D."/>
        </authorList>
    </citation>
    <scope>NUCLEOTIDE SEQUENCE</scope>
    <source>
        <strain evidence="1">NRRL B-8018</strain>
    </source>
</reference>
<dbReference type="InterPro" id="IPR010179">
    <property type="entry name" value="CRISPR-assoc_prot_Cse3"/>
</dbReference>
<sequence>MTAIVTAQPTPTLAAVPLNHPALIRHVRDWSDRDQIHKAVMTLFRPDLPGPQDQRRGTAGILYRVEHRPHPRILLQAAAPPARTDYGIRVTDLTGVIANLHPGGRVHLRVDINAVRCQSRTGRRLPVPDSELQGWLTARLEPGLRNVEILDAPVTVGRAGNHPLRVAHIAATATVNDPLALTELINNGVGRGKAYGCGLLTVLPAL</sequence>
<dbReference type="SMART" id="SM01101">
    <property type="entry name" value="CRISPR_assoc"/>
    <property type="match status" value="1"/>
</dbReference>
<protein>
    <submittedName>
        <fullName evidence="1">Type I-E CRISPR-associated protein Cas6/Cse3/CasE</fullName>
    </submittedName>
</protein>
<dbReference type="Gene3D" id="3.30.70.1200">
    <property type="entry name" value="Crispr-associated protein, domain 1"/>
    <property type="match status" value="1"/>
</dbReference>